<dbReference type="AlphaFoldDB" id="A0A1X7VUJ3"/>
<dbReference type="PROSITE" id="PS50203">
    <property type="entry name" value="CALPAIN_CAT"/>
    <property type="match status" value="1"/>
</dbReference>
<gene>
    <name evidence="9" type="primary">105311864</name>
</gene>
<keyword evidence="4 6" id="KW-0788">Thiol protease</keyword>
<comment type="similarity">
    <text evidence="1">Belongs to the peptidase C2 family.</text>
</comment>
<evidence type="ECO:0000256" key="6">
    <source>
        <dbReference type="PROSITE-ProRule" id="PRU00239"/>
    </source>
</evidence>
<dbReference type="GO" id="GO:0004198">
    <property type="term" value="F:calcium-dependent cysteine-type endopeptidase activity"/>
    <property type="evidence" value="ECO:0007669"/>
    <property type="project" value="InterPro"/>
</dbReference>
<keyword evidence="10" id="KW-1185">Reference proteome</keyword>
<dbReference type="InterPro" id="IPR038765">
    <property type="entry name" value="Papain-like_cys_pep_sf"/>
</dbReference>
<evidence type="ECO:0000256" key="2">
    <source>
        <dbReference type="ARBA" id="ARBA00022670"/>
    </source>
</evidence>
<feature type="domain" description="Calpain catalytic" evidence="8">
    <location>
        <begin position="23"/>
        <end position="341"/>
    </location>
</feature>
<evidence type="ECO:0000256" key="5">
    <source>
        <dbReference type="PIRSR" id="PIRSR622684-1"/>
    </source>
</evidence>
<evidence type="ECO:0000313" key="9">
    <source>
        <dbReference type="EnsemblMetazoa" id="Aqu2.1.44006_001"/>
    </source>
</evidence>
<dbReference type="Proteomes" id="UP000007879">
    <property type="component" value="Unassembled WGS sequence"/>
</dbReference>
<evidence type="ECO:0000256" key="4">
    <source>
        <dbReference type="ARBA" id="ARBA00022807"/>
    </source>
</evidence>
<dbReference type="SMART" id="SM00230">
    <property type="entry name" value="CysPc"/>
    <property type="match status" value="1"/>
</dbReference>
<proteinExistence type="inferred from homology"/>
<keyword evidence="2 6" id="KW-0645">Protease</keyword>
<dbReference type="PROSITE" id="PS50004">
    <property type="entry name" value="C2"/>
    <property type="match status" value="1"/>
</dbReference>
<dbReference type="STRING" id="400682.A0A1X7VUJ3"/>
<feature type="domain" description="C2" evidence="7">
    <location>
        <begin position="499"/>
        <end position="618"/>
    </location>
</feature>
<dbReference type="eggNOG" id="KOG0045">
    <property type="taxonomic scope" value="Eukaryota"/>
</dbReference>
<dbReference type="CDD" id="cd00214">
    <property type="entry name" value="Calpain_III"/>
    <property type="match status" value="1"/>
</dbReference>
<dbReference type="GO" id="GO:0005737">
    <property type="term" value="C:cytoplasm"/>
    <property type="evidence" value="ECO:0007669"/>
    <property type="project" value="TreeGrafter"/>
</dbReference>
<evidence type="ECO:0000259" key="8">
    <source>
        <dbReference type="PROSITE" id="PS50203"/>
    </source>
</evidence>
<sequence>MVRKFLNQNYSKLKRDHQRRGEQFTDPQFPPNAQSLFHSGKNDLEITWKRPGEICSNPKLIVDGLDPSDLNQGAVGNCWFVAACSALALERRLWNKVVVDVNEQEWDANHPERYAGIFHFRFWQFGEWVDVVIDDWLPTQGGKLIYNKSKSGNEFWSALLEKAYAKLAGSYEALSGGLTGDALVDFTGGVTETITLQSGDLADDEEKRKQLFDELIRAHEHHAMMSCSIEVKEGESPETKLDCGLVKGHAYTITDIRRMKLTSGLSSLFGNKEKLMMIKMRNPWGQKEWNGAWSDDSEEWKRVPKGEKDKMDLKVEDDGEFWMEFSDWLTWFSHCSICRIINTSSFSLQKTWHDATFHGEWKEKTAGGCFNHPDTFTNNPQYLFTLREEEEVMVSCMQKDPRMSKKAKTTGEPLPNFPIGFQIVKVEDNRTFRIHSMNFKEVGRVTYINRRSNFGRFTLGQGRYVIIPSTFEPNQERQFLLRFFSERNAHPVELKKDHPTRGFCGTLFCCCVKPYRGQVIVHLHSGQGLTKQDMSGAGADPYCKVTCGGNTVATSIKKDTLDPAFDTQLVFYVKNPEDATVKVQILNHGMMRDRFMGQVSTTLPAADGGSERRTMKLMEKGNEAETQGSVSFTISHHSDLRAI</sequence>
<dbReference type="InterPro" id="IPR000169">
    <property type="entry name" value="Pept_cys_AS"/>
</dbReference>
<dbReference type="InterPro" id="IPR022683">
    <property type="entry name" value="Calpain_III"/>
</dbReference>
<dbReference type="PANTHER" id="PTHR10183">
    <property type="entry name" value="CALPAIN"/>
    <property type="match status" value="1"/>
</dbReference>
<dbReference type="SUPFAM" id="SSF49562">
    <property type="entry name" value="C2 domain (Calcium/lipid-binding domain, CaLB)"/>
    <property type="match status" value="1"/>
</dbReference>
<protein>
    <recommendedName>
        <fullName evidence="11">Calpain catalytic domain-containing protein</fullName>
    </recommendedName>
</protein>
<dbReference type="InterPro" id="IPR033883">
    <property type="entry name" value="C2_III"/>
</dbReference>
<dbReference type="InterPro" id="IPR000008">
    <property type="entry name" value="C2_dom"/>
</dbReference>
<dbReference type="CDD" id="cd00044">
    <property type="entry name" value="CysPc"/>
    <property type="match status" value="1"/>
</dbReference>
<dbReference type="EnsemblMetazoa" id="XM_011410412.2">
    <property type="protein sequence ID" value="XP_011408714.2"/>
    <property type="gene ID" value="LOC105311864"/>
</dbReference>
<dbReference type="Pfam" id="PF00168">
    <property type="entry name" value="C2"/>
    <property type="match status" value="1"/>
</dbReference>
<evidence type="ECO:0000259" key="7">
    <source>
        <dbReference type="PROSITE" id="PS50004"/>
    </source>
</evidence>
<reference evidence="9" key="2">
    <citation type="submission" date="2017-05" db="UniProtKB">
        <authorList>
            <consortium name="EnsemblMetazoa"/>
        </authorList>
    </citation>
    <scope>IDENTIFICATION</scope>
</reference>
<dbReference type="Gene3D" id="2.60.120.380">
    <property type="match status" value="1"/>
</dbReference>
<dbReference type="SMART" id="SM00720">
    <property type="entry name" value="calpain_III"/>
    <property type="match status" value="1"/>
</dbReference>
<dbReference type="PRINTS" id="PR00704">
    <property type="entry name" value="CALPAIN"/>
</dbReference>
<feature type="active site" evidence="5 6">
    <location>
        <position position="282"/>
    </location>
</feature>
<dbReference type="InterPro" id="IPR022682">
    <property type="entry name" value="Calpain_domain_III"/>
</dbReference>
<dbReference type="GO" id="GO:0006508">
    <property type="term" value="P:proteolysis"/>
    <property type="evidence" value="ECO:0007669"/>
    <property type="project" value="UniProtKB-KW"/>
</dbReference>
<evidence type="ECO:0000256" key="1">
    <source>
        <dbReference type="ARBA" id="ARBA00007623"/>
    </source>
</evidence>
<reference evidence="10" key="1">
    <citation type="journal article" date="2010" name="Nature">
        <title>The Amphimedon queenslandica genome and the evolution of animal complexity.</title>
        <authorList>
            <person name="Srivastava M."/>
            <person name="Simakov O."/>
            <person name="Chapman J."/>
            <person name="Fahey B."/>
            <person name="Gauthier M.E."/>
            <person name="Mitros T."/>
            <person name="Richards G.S."/>
            <person name="Conaco C."/>
            <person name="Dacre M."/>
            <person name="Hellsten U."/>
            <person name="Larroux C."/>
            <person name="Putnam N.H."/>
            <person name="Stanke M."/>
            <person name="Adamska M."/>
            <person name="Darling A."/>
            <person name="Degnan S.M."/>
            <person name="Oakley T.H."/>
            <person name="Plachetzki D.C."/>
            <person name="Zhai Y."/>
            <person name="Adamski M."/>
            <person name="Calcino A."/>
            <person name="Cummins S.F."/>
            <person name="Goodstein D.M."/>
            <person name="Harris C."/>
            <person name="Jackson D.J."/>
            <person name="Leys S.P."/>
            <person name="Shu S."/>
            <person name="Woodcroft B.J."/>
            <person name="Vervoort M."/>
            <person name="Kosik K.S."/>
            <person name="Manning G."/>
            <person name="Degnan B.M."/>
            <person name="Rokhsar D.S."/>
        </authorList>
    </citation>
    <scope>NUCLEOTIDE SEQUENCE [LARGE SCALE GENOMIC DNA]</scope>
</reference>
<dbReference type="Pfam" id="PF00648">
    <property type="entry name" value="Peptidase_C2"/>
    <property type="match status" value="1"/>
</dbReference>
<feature type="active site" evidence="5 6">
    <location>
        <position position="78"/>
    </location>
</feature>
<dbReference type="PROSITE" id="PS00139">
    <property type="entry name" value="THIOL_PROTEASE_CYS"/>
    <property type="match status" value="1"/>
</dbReference>
<dbReference type="InterPro" id="IPR022684">
    <property type="entry name" value="Calpain_cysteine_protease"/>
</dbReference>
<dbReference type="InterPro" id="IPR035892">
    <property type="entry name" value="C2_domain_sf"/>
</dbReference>
<dbReference type="OrthoDB" id="424753at2759"/>
<dbReference type="InterPro" id="IPR001300">
    <property type="entry name" value="Peptidase_C2_calpain_cat"/>
</dbReference>
<dbReference type="OMA" id="QKGRYTD"/>
<dbReference type="InParanoid" id="A0A1X7VUJ3"/>
<dbReference type="InterPro" id="IPR036213">
    <property type="entry name" value="Calpain_III_sf"/>
</dbReference>
<organism evidence="9">
    <name type="scientific">Amphimedon queenslandica</name>
    <name type="common">Sponge</name>
    <dbReference type="NCBI Taxonomy" id="400682"/>
    <lineage>
        <taxon>Eukaryota</taxon>
        <taxon>Metazoa</taxon>
        <taxon>Porifera</taxon>
        <taxon>Demospongiae</taxon>
        <taxon>Heteroscleromorpha</taxon>
        <taxon>Haplosclerida</taxon>
        <taxon>Niphatidae</taxon>
        <taxon>Amphimedon</taxon>
    </lineage>
</organism>
<keyword evidence="3 6" id="KW-0378">Hydrolase</keyword>
<dbReference type="PANTHER" id="PTHR10183:SF379">
    <property type="entry name" value="CALPAIN-5"/>
    <property type="match status" value="1"/>
</dbReference>
<evidence type="ECO:0008006" key="11">
    <source>
        <dbReference type="Google" id="ProtNLM"/>
    </source>
</evidence>
<dbReference type="SMART" id="SM00239">
    <property type="entry name" value="C2"/>
    <property type="match status" value="1"/>
</dbReference>
<dbReference type="EnsemblMetazoa" id="Aqu2.1.44006_001">
    <property type="protein sequence ID" value="Aqu2.1.44006_001"/>
    <property type="gene ID" value="Aqu2.1.44006"/>
</dbReference>
<evidence type="ECO:0000313" key="10">
    <source>
        <dbReference type="Proteomes" id="UP000007879"/>
    </source>
</evidence>
<dbReference type="Pfam" id="PF01067">
    <property type="entry name" value="Calpain_III"/>
    <property type="match status" value="1"/>
</dbReference>
<feature type="active site" evidence="5 6">
    <location>
        <position position="249"/>
    </location>
</feature>
<dbReference type="FunFam" id="3.90.70.10:FF:000114">
    <property type="entry name" value="Calpain a"/>
    <property type="match status" value="1"/>
</dbReference>
<dbReference type="SUPFAM" id="SSF54001">
    <property type="entry name" value="Cysteine proteinases"/>
    <property type="match status" value="1"/>
</dbReference>
<dbReference type="SUPFAM" id="SSF49758">
    <property type="entry name" value="Calpain large subunit, middle domain (domain III)"/>
    <property type="match status" value="1"/>
</dbReference>
<dbReference type="Gene3D" id="2.60.40.150">
    <property type="entry name" value="C2 domain"/>
    <property type="match status" value="1"/>
</dbReference>
<dbReference type="Gene3D" id="3.90.70.10">
    <property type="entry name" value="Cysteine proteinases"/>
    <property type="match status" value="1"/>
</dbReference>
<dbReference type="KEGG" id="aqu:105311864"/>
<name>A0A1X7VUJ3_AMPQE</name>
<accession>A0A1X7VUJ3</accession>
<evidence type="ECO:0000256" key="3">
    <source>
        <dbReference type="ARBA" id="ARBA00022801"/>
    </source>
</evidence>